<dbReference type="Gene3D" id="1.10.600.10">
    <property type="entry name" value="Farnesyl Diphosphate Synthase"/>
    <property type="match status" value="1"/>
</dbReference>
<evidence type="ECO:0000256" key="1">
    <source>
        <dbReference type="ARBA" id="ARBA00001946"/>
    </source>
</evidence>
<dbReference type="InterPro" id="IPR000092">
    <property type="entry name" value="Polyprenyl_synt"/>
</dbReference>
<keyword evidence="9" id="KW-1185">Reference proteome</keyword>
<dbReference type="EMBL" id="JAXOJX010000032">
    <property type="protein sequence ID" value="MDZ5458613.1"/>
    <property type="molecule type" value="Genomic_DNA"/>
</dbReference>
<dbReference type="PANTHER" id="PTHR43281">
    <property type="entry name" value="FARNESYL DIPHOSPHATE SYNTHASE"/>
    <property type="match status" value="1"/>
</dbReference>
<organism evidence="8 9">
    <name type="scientific">Azohydromonas lata</name>
    <dbReference type="NCBI Taxonomy" id="45677"/>
    <lineage>
        <taxon>Bacteria</taxon>
        <taxon>Pseudomonadati</taxon>
        <taxon>Pseudomonadota</taxon>
        <taxon>Betaproteobacteria</taxon>
        <taxon>Burkholderiales</taxon>
        <taxon>Sphaerotilaceae</taxon>
        <taxon>Azohydromonas</taxon>
    </lineage>
</organism>
<sequence length="325" mass="33742">MTLSAADPMVFLPAVDDPVLSGLRSGFEAHLAAALPKPRDAADLVVAAMREAALSPGKRIRPLLLLAATHALGRPASSVMDAACALELVHAASLVMDDLPCMDDASLRRGRPTLHRQFGEDVASLAVIGLLSQAFRLAAASPALEPGPRARLTVLLADAVGCQGLVGGQLRDLRCTEGARTARDAAVVNRCKTGALFRAALQGAAIAAGAQADVQDALGRCADDIGQAFQLLDDLKDDGALAPTGKDTHQDEGKTTLLSLLGRDTARRRLQRHLLRVEDALTALFPQEDVVLRLLRRGCGFDALGQAGARRSGAAPPQGSAAAAG</sequence>
<dbReference type="Pfam" id="PF00348">
    <property type="entry name" value="polyprenyl_synt"/>
    <property type="match status" value="1"/>
</dbReference>
<comment type="caution">
    <text evidence="8">The sequence shown here is derived from an EMBL/GenBank/DDBJ whole genome shotgun (WGS) entry which is preliminary data.</text>
</comment>
<comment type="similarity">
    <text evidence="2 7">Belongs to the FPP/GGPP synthase family.</text>
</comment>
<keyword evidence="6" id="KW-0414">Isoprene biosynthesis</keyword>
<dbReference type="InterPro" id="IPR008949">
    <property type="entry name" value="Isoprenoid_synthase_dom_sf"/>
</dbReference>
<keyword evidence="5" id="KW-0460">Magnesium</keyword>
<evidence type="ECO:0000313" key="9">
    <source>
        <dbReference type="Proteomes" id="UP001293718"/>
    </source>
</evidence>
<evidence type="ECO:0000256" key="3">
    <source>
        <dbReference type="ARBA" id="ARBA00022679"/>
    </source>
</evidence>
<evidence type="ECO:0000256" key="4">
    <source>
        <dbReference type="ARBA" id="ARBA00022723"/>
    </source>
</evidence>
<evidence type="ECO:0000256" key="6">
    <source>
        <dbReference type="ARBA" id="ARBA00023229"/>
    </source>
</evidence>
<dbReference type="SFLD" id="SFLDS00005">
    <property type="entry name" value="Isoprenoid_Synthase_Type_I"/>
    <property type="match status" value="1"/>
</dbReference>
<evidence type="ECO:0000256" key="2">
    <source>
        <dbReference type="ARBA" id="ARBA00006706"/>
    </source>
</evidence>
<evidence type="ECO:0000313" key="8">
    <source>
        <dbReference type="EMBL" id="MDZ5458613.1"/>
    </source>
</evidence>
<proteinExistence type="inferred from homology"/>
<dbReference type="RefSeq" id="WP_322466649.1">
    <property type="nucleotide sequence ID" value="NZ_JAXOJX010000032.1"/>
</dbReference>
<dbReference type="SUPFAM" id="SSF48576">
    <property type="entry name" value="Terpenoid synthases"/>
    <property type="match status" value="1"/>
</dbReference>
<dbReference type="InterPro" id="IPR033749">
    <property type="entry name" value="Polyprenyl_synt_CS"/>
</dbReference>
<evidence type="ECO:0000256" key="7">
    <source>
        <dbReference type="RuleBase" id="RU004466"/>
    </source>
</evidence>
<keyword evidence="3 7" id="KW-0808">Transferase</keyword>
<reference evidence="8 9" key="1">
    <citation type="submission" date="2023-11" db="EMBL/GenBank/DDBJ databases">
        <title>Draft genome of Azohydromonas lata strain H1 (DSM1123), a polyhydroxyalkanoate producer.</title>
        <authorList>
            <person name="Traversa D."/>
            <person name="D'Addabbo P."/>
            <person name="Pazzani C."/>
            <person name="Manzari C."/>
            <person name="Chiara M."/>
            <person name="Scrascia M."/>
        </authorList>
    </citation>
    <scope>NUCLEOTIDE SEQUENCE [LARGE SCALE GENOMIC DNA]</scope>
    <source>
        <strain evidence="8 9">H1</strain>
    </source>
</reference>
<dbReference type="PANTHER" id="PTHR43281:SF1">
    <property type="entry name" value="FARNESYL DIPHOSPHATE SYNTHASE"/>
    <property type="match status" value="1"/>
</dbReference>
<name>A0ABU5IJ48_9BURK</name>
<gene>
    <name evidence="8" type="ORF">SM757_18705</name>
</gene>
<accession>A0ABU5IJ48</accession>
<dbReference type="PROSITE" id="PS00444">
    <property type="entry name" value="POLYPRENYL_SYNTHASE_2"/>
    <property type="match status" value="1"/>
</dbReference>
<evidence type="ECO:0000256" key="5">
    <source>
        <dbReference type="ARBA" id="ARBA00022842"/>
    </source>
</evidence>
<comment type="cofactor">
    <cofactor evidence="1">
        <name>Mg(2+)</name>
        <dbReference type="ChEBI" id="CHEBI:18420"/>
    </cofactor>
</comment>
<keyword evidence="4" id="KW-0479">Metal-binding</keyword>
<dbReference type="PROSITE" id="PS00723">
    <property type="entry name" value="POLYPRENYL_SYNTHASE_1"/>
    <property type="match status" value="1"/>
</dbReference>
<protein>
    <submittedName>
        <fullName evidence="8">Polyprenyl synthetase family protein</fullName>
    </submittedName>
</protein>
<dbReference type="Proteomes" id="UP001293718">
    <property type="component" value="Unassembled WGS sequence"/>
</dbReference>